<dbReference type="PANTHER" id="PTHR10672:SF3">
    <property type="entry name" value="PROTEIN HU-LI TAI SHAO"/>
    <property type="match status" value="1"/>
</dbReference>
<evidence type="ECO:0000259" key="2">
    <source>
        <dbReference type="SMART" id="SM01007"/>
    </source>
</evidence>
<dbReference type="InterPro" id="IPR036409">
    <property type="entry name" value="Aldolase_II/adducin_N_sf"/>
</dbReference>
<gene>
    <name evidence="3" type="ORF">JFY56_17150</name>
</gene>
<comment type="caution">
    <text evidence="3">The sequence shown here is derived from an EMBL/GenBank/DDBJ whole genome shotgun (WGS) entry which is preliminary data.</text>
</comment>
<keyword evidence="4" id="KW-1185">Reference proteome</keyword>
<dbReference type="InterPro" id="IPR051017">
    <property type="entry name" value="Aldolase-II_Adducin_sf"/>
</dbReference>
<name>A0ABS3TTG1_9PSED</name>
<feature type="domain" description="Class II aldolase/adducin N-terminal" evidence="2">
    <location>
        <begin position="26"/>
        <end position="206"/>
    </location>
</feature>
<organism evidence="3 4">
    <name type="scientific">Pseudomonas schmalbachii</name>
    <dbReference type="NCBI Taxonomy" id="2816993"/>
    <lineage>
        <taxon>Bacteria</taxon>
        <taxon>Pseudomonadati</taxon>
        <taxon>Pseudomonadota</taxon>
        <taxon>Gammaproteobacteria</taxon>
        <taxon>Pseudomonadales</taxon>
        <taxon>Pseudomonadaceae</taxon>
        <taxon>Pseudomonas</taxon>
    </lineage>
</organism>
<dbReference type="SMART" id="SM01007">
    <property type="entry name" value="Aldolase_II"/>
    <property type="match status" value="1"/>
</dbReference>
<dbReference type="NCBIfam" id="NF005451">
    <property type="entry name" value="PRK07044.1"/>
    <property type="match status" value="1"/>
</dbReference>
<evidence type="ECO:0000313" key="4">
    <source>
        <dbReference type="Proteomes" id="UP000669060"/>
    </source>
</evidence>
<accession>A0ABS3TTG1</accession>
<dbReference type="Pfam" id="PF00596">
    <property type="entry name" value="Aldolase_II"/>
    <property type="match status" value="1"/>
</dbReference>
<dbReference type="PANTHER" id="PTHR10672">
    <property type="entry name" value="ADDUCIN"/>
    <property type="match status" value="1"/>
</dbReference>
<sequence>MTTRTTTPRCHAMTEDLSALEWQARVDLAACYRLIELFGWSDLIANHVSMRVPGFEDQFLINPFGLAFDEITASSLLKIDLDGNQLSESSYQANKAGFTIHSAVHQVRHDANCVLHLHSLDGMAVSALEEGLLPLFQSSMFLTGDVAYHDFEGPALNLEERERLQRDLGERHVMILRNHGTLTVGATVAEAFVRMHMLERACAAQIRALSTGRPLCRPSEEARLHTEKMGLNSMFRYYAPQAWPALLRKLNREMPGYDS</sequence>
<dbReference type="SUPFAM" id="SSF53639">
    <property type="entry name" value="AraD/HMP-PK domain-like"/>
    <property type="match status" value="1"/>
</dbReference>
<evidence type="ECO:0000313" key="3">
    <source>
        <dbReference type="EMBL" id="MBO3276955.1"/>
    </source>
</evidence>
<evidence type="ECO:0000256" key="1">
    <source>
        <dbReference type="ARBA" id="ARBA00037961"/>
    </source>
</evidence>
<dbReference type="InterPro" id="IPR001303">
    <property type="entry name" value="Aldolase_II/adducin_N"/>
</dbReference>
<reference evidence="3 4" key="1">
    <citation type="submission" date="2020-12" db="EMBL/GenBank/DDBJ databases">
        <title>Pseudomonas schmalbachii sp. nov. isolated from millipede gut.</title>
        <authorList>
            <person name="Shelomi M."/>
        </authorList>
    </citation>
    <scope>NUCLEOTIDE SEQUENCE [LARGE SCALE GENOMIC DNA]</scope>
    <source>
        <strain evidence="3 4">Milli4</strain>
    </source>
</reference>
<dbReference type="Gene3D" id="3.40.225.10">
    <property type="entry name" value="Class II aldolase/adducin N-terminal domain"/>
    <property type="match status" value="1"/>
</dbReference>
<dbReference type="Proteomes" id="UP000669060">
    <property type="component" value="Unassembled WGS sequence"/>
</dbReference>
<protein>
    <submittedName>
        <fullName evidence="3">Class II aldolase/adducin family protein</fullName>
    </submittedName>
</protein>
<comment type="similarity">
    <text evidence="1">Belongs to the aldolase class II family.</text>
</comment>
<dbReference type="EMBL" id="JAELYA010000006">
    <property type="protein sequence ID" value="MBO3276955.1"/>
    <property type="molecule type" value="Genomic_DNA"/>
</dbReference>
<proteinExistence type="inferred from homology"/>